<evidence type="ECO:0000313" key="2">
    <source>
        <dbReference type="WBParaSite" id="PEQ_0000668401-mRNA-1"/>
    </source>
</evidence>
<dbReference type="WBParaSite" id="PEQ_0000668401-mRNA-1">
    <property type="protein sequence ID" value="PEQ_0000668401-mRNA-1"/>
    <property type="gene ID" value="PEQ_0000668401"/>
</dbReference>
<protein>
    <submittedName>
        <fullName evidence="2">Uncharacterized protein</fullName>
    </submittedName>
</protein>
<name>A0A914RJI8_PAREQ</name>
<reference evidence="2" key="1">
    <citation type="submission" date="2022-11" db="UniProtKB">
        <authorList>
            <consortium name="WormBaseParasite"/>
        </authorList>
    </citation>
    <scope>IDENTIFICATION</scope>
</reference>
<keyword evidence="1" id="KW-1185">Reference proteome</keyword>
<organism evidence="1 2">
    <name type="scientific">Parascaris equorum</name>
    <name type="common">Equine roundworm</name>
    <dbReference type="NCBI Taxonomy" id="6256"/>
    <lineage>
        <taxon>Eukaryota</taxon>
        <taxon>Metazoa</taxon>
        <taxon>Ecdysozoa</taxon>
        <taxon>Nematoda</taxon>
        <taxon>Chromadorea</taxon>
        <taxon>Rhabditida</taxon>
        <taxon>Spirurina</taxon>
        <taxon>Ascaridomorpha</taxon>
        <taxon>Ascaridoidea</taxon>
        <taxon>Ascarididae</taxon>
        <taxon>Parascaris</taxon>
    </lineage>
</organism>
<evidence type="ECO:0000313" key="1">
    <source>
        <dbReference type="Proteomes" id="UP000887564"/>
    </source>
</evidence>
<dbReference type="Proteomes" id="UP000887564">
    <property type="component" value="Unplaced"/>
</dbReference>
<dbReference type="AlphaFoldDB" id="A0A914RJI8"/>
<proteinExistence type="predicted"/>
<sequence>MSDSDNDVDDTSTESPFGDAHISPFTCRETLLDKFETLANQLSAGWKYHVSNTEGIRKAWLSFEDFYSNICSFADRHISPYLCQKKLIEKVDAFVSQLSPNWSDHIANTEGIVEAWQDFERYFLRMCTIDHGEWLADFVSFVFNVRFKAD</sequence>
<accession>A0A914RJI8</accession>